<dbReference type="GO" id="GO:0005829">
    <property type="term" value="C:cytosol"/>
    <property type="evidence" value="ECO:0007669"/>
    <property type="project" value="TreeGrafter"/>
</dbReference>
<dbReference type="PANTHER" id="PTHR30296:SF0">
    <property type="entry name" value="LACTATE UTILIZATION PROTEIN A"/>
    <property type="match status" value="1"/>
</dbReference>
<reference evidence="2 3" key="1">
    <citation type="submission" date="2020-07" db="EMBL/GenBank/DDBJ databases">
        <authorList>
            <person name="Feng X."/>
        </authorList>
    </citation>
    <scope>NUCLEOTIDE SEQUENCE [LARGE SCALE GENOMIC DNA]</scope>
    <source>
        <strain evidence="2 3">JCM23202</strain>
    </source>
</reference>
<comment type="caution">
    <text evidence="2">The sequence shown here is derived from an EMBL/GenBank/DDBJ whole genome shotgun (WGS) entry which is preliminary data.</text>
</comment>
<dbReference type="PANTHER" id="PTHR30296">
    <property type="entry name" value="UNCHARACTERIZED PROTEIN YKGE"/>
    <property type="match status" value="1"/>
</dbReference>
<dbReference type="Pfam" id="PF02754">
    <property type="entry name" value="CCG"/>
    <property type="match status" value="2"/>
</dbReference>
<protein>
    <submittedName>
        <fullName evidence="2">(Fe-S)-binding protein</fullName>
    </submittedName>
</protein>
<feature type="domain" description="Cysteine-rich" evidence="1">
    <location>
        <begin position="145"/>
        <end position="227"/>
    </location>
</feature>
<sequence length="257" mass="28004">MSLLHTPPNRPTSTSVQLMTTCLCDAFYADVAQATVEVLEFLGCDIELPEGQTCCGQPAFNAGDWESSRKVVRHMVKTFTGDKPVIVPSGSCAAMVFHGAPLAFEKEADLPEIQALANRTWELADFIVHGLGITEWPGKLKANMTFHRSCHLRGSRSPEAVATLFNSIEDLTVQPIDEVEQCCGFGGTFSVSFPNISEKMGELKIENLVACKPDIVGAADMGCMMHFGGMMDKRGLKTKRLHLAQILRDSLKNAGKI</sequence>
<dbReference type="AlphaFoldDB" id="A0A7X1E8W4"/>
<dbReference type="RefSeq" id="WP_185659099.1">
    <property type="nucleotide sequence ID" value="NZ_CAWPOO010000006.1"/>
</dbReference>
<dbReference type="Proteomes" id="UP000526501">
    <property type="component" value="Unassembled WGS sequence"/>
</dbReference>
<accession>A0A7X1E8W4</accession>
<name>A0A7X1E8W4_9BACT</name>
<dbReference type="EMBL" id="JACHVC010000006">
    <property type="protein sequence ID" value="MBC2605212.1"/>
    <property type="molecule type" value="Genomic_DNA"/>
</dbReference>
<evidence type="ECO:0000313" key="2">
    <source>
        <dbReference type="EMBL" id="MBC2605212.1"/>
    </source>
</evidence>
<dbReference type="GO" id="GO:0016491">
    <property type="term" value="F:oxidoreductase activity"/>
    <property type="evidence" value="ECO:0007669"/>
    <property type="project" value="UniProtKB-ARBA"/>
</dbReference>
<organism evidence="2 3">
    <name type="scientific">Pelagicoccus albus</name>
    <dbReference type="NCBI Taxonomy" id="415222"/>
    <lineage>
        <taxon>Bacteria</taxon>
        <taxon>Pseudomonadati</taxon>
        <taxon>Verrucomicrobiota</taxon>
        <taxon>Opitutia</taxon>
        <taxon>Puniceicoccales</taxon>
        <taxon>Pelagicoccaceae</taxon>
        <taxon>Pelagicoccus</taxon>
    </lineage>
</organism>
<evidence type="ECO:0000259" key="1">
    <source>
        <dbReference type="Pfam" id="PF02754"/>
    </source>
</evidence>
<feature type="domain" description="Cysteine-rich" evidence="1">
    <location>
        <begin position="18"/>
        <end position="96"/>
    </location>
</feature>
<dbReference type="InterPro" id="IPR004017">
    <property type="entry name" value="Cys_rich_dom"/>
</dbReference>
<proteinExistence type="predicted"/>
<keyword evidence="3" id="KW-1185">Reference proteome</keyword>
<gene>
    <name evidence="2" type="ORF">H5P27_04065</name>
</gene>
<evidence type="ECO:0000313" key="3">
    <source>
        <dbReference type="Proteomes" id="UP000526501"/>
    </source>
</evidence>